<reference evidence="2 3" key="1">
    <citation type="submission" date="2019-05" db="EMBL/GenBank/DDBJ databases">
        <title>Another draft genome of Portunus trituberculatus and its Hox gene families provides insights of decapod evolution.</title>
        <authorList>
            <person name="Jeong J.-H."/>
            <person name="Song I."/>
            <person name="Kim S."/>
            <person name="Choi T."/>
            <person name="Kim D."/>
            <person name="Ryu S."/>
            <person name="Kim W."/>
        </authorList>
    </citation>
    <scope>NUCLEOTIDE SEQUENCE [LARGE SCALE GENOMIC DNA]</scope>
    <source>
        <tissue evidence="2">Muscle</tissue>
    </source>
</reference>
<organism evidence="2 3">
    <name type="scientific">Portunus trituberculatus</name>
    <name type="common">Swimming crab</name>
    <name type="synonym">Neptunus trituberculatus</name>
    <dbReference type="NCBI Taxonomy" id="210409"/>
    <lineage>
        <taxon>Eukaryota</taxon>
        <taxon>Metazoa</taxon>
        <taxon>Ecdysozoa</taxon>
        <taxon>Arthropoda</taxon>
        <taxon>Crustacea</taxon>
        <taxon>Multicrustacea</taxon>
        <taxon>Malacostraca</taxon>
        <taxon>Eumalacostraca</taxon>
        <taxon>Eucarida</taxon>
        <taxon>Decapoda</taxon>
        <taxon>Pleocyemata</taxon>
        <taxon>Brachyura</taxon>
        <taxon>Eubrachyura</taxon>
        <taxon>Portunoidea</taxon>
        <taxon>Portunidae</taxon>
        <taxon>Portuninae</taxon>
        <taxon>Portunus</taxon>
    </lineage>
</organism>
<dbReference type="AlphaFoldDB" id="A0A5B7DZA5"/>
<dbReference type="EMBL" id="VSRR010001690">
    <property type="protein sequence ID" value="MPC27092.1"/>
    <property type="molecule type" value="Genomic_DNA"/>
</dbReference>
<accession>A0A5B7DZA5</accession>
<feature type="compositionally biased region" description="Low complexity" evidence="1">
    <location>
        <begin position="15"/>
        <end position="34"/>
    </location>
</feature>
<protein>
    <submittedName>
        <fullName evidence="2">Uncharacterized protein</fullName>
    </submittedName>
</protein>
<evidence type="ECO:0000313" key="2">
    <source>
        <dbReference type="EMBL" id="MPC27092.1"/>
    </source>
</evidence>
<gene>
    <name evidence="2" type="ORF">E2C01_020249</name>
</gene>
<proteinExistence type="predicted"/>
<keyword evidence="3" id="KW-1185">Reference proteome</keyword>
<dbReference type="Proteomes" id="UP000324222">
    <property type="component" value="Unassembled WGS sequence"/>
</dbReference>
<sequence>MIKKIKKRDTPYQYPPITLQPQSLLLPPSTQHPPCHARSSQLPSFPALIQKGAGRRWKGLASPAITTVLPATPPKGGDLE</sequence>
<evidence type="ECO:0000256" key="1">
    <source>
        <dbReference type="SAM" id="MobiDB-lite"/>
    </source>
</evidence>
<evidence type="ECO:0000313" key="3">
    <source>
        <dbReference type="Proteomes" id="UP000324222"/>
    </source>
</evidence>
<comment type="caution">
    <text evidence="2">The sequence shown here is derived from an EMBL/GenBank/DDBJ whole genome shotgun (WGS) entry which is preliminary data.</text>
</comment>
<feature type="region of interest" description="Disordered" evidence="1">
    <location>
        <begin position="1"/>
        <end position="41"/>
    </location>
</feature>
<name>A0A5B7DZA5_PORTR</name>